<comment type="similarity">
    <text evidence="2">Belongs to the 6-phosphogluconate dehydrogenase family.</text>
</comment>
<keyword evidence="6" id="KW-0570">Pentose shunt</keyword>
<dbReference type="Pfam" id="PF00393">
    <property type="entry name" value="6PGD"/>
    <property type="match status" value="1"/>
</dbReference>
<evidence type="ECO:0000256" key="2">
    <source>
        <dbReference type="ARBA" id="ARBA00008419"/>
    </source>
</evidence>
<evidence type="ECO:0000313" key="9">
    <source>
        <dbReference type="EMBL" id="ELA47236.1"/>
    </source>
</evidence>
<dbReference type="OrthoDB" id="434986at2759"/>
<proteinExistence type="inferred from homology"/>
<keyword evidence="10" id="KW-1185">Reference proteome</keyword>
<organism evidence="9 10">
    <name type="scientific">Vavraia culicis (isolate floridensis)</name>
    <name type="common">Microsporidian parasite</name>
    <dbReference type="NCBI Taxonomy" id="948595"/>
    <lineage>
        <taxon>Eukaryota</taxon>
        <taxon>Fungi</taxon>
        <taxon>Fungi incertae sedis</taxon>
        <taxon>Microsporidia</taxon>
        <taxon>Pleistophoridae</taxon>
        <taxon>Vavraia</taxon>
    </lineage>
</organism>
<evidence type="ECO:0000313" key="10">
    <source>
        <dbReference type="Proteomes" id="UP000011081"/>
    </source>
</evidence>
<accession>L2GU87</accession>
<dbReference type="OMA" id="IHICEDY"/>
<protein>
    <recommendedName>
        <fullName evidence="3">phosphogluconate dehydrogenase (NADP(+)-dependent, decarboxylating)</fullName>
        <ecNumber evidence="3">1.1.1.44</ecNumber>
    </recommendedName>
</protein>
<evidence type="ECO:0000256" key="1">
    <source>
        <dbReference type="ARBA" id="ARBA00004874"/>
    </source>
</evidence>
<dbReference type="InterPro" id="IPR013328">
    <property type="entry name" value="6PGD_dom2"/>
</dbReference>
<dbReference type="GO" id="GO:0050661">
    <property type="term" value="F:NADP binding"/>
    <property type="evidence" value="ECO:0007669"/>
    <property type="project" value="InterPro"/>
</dbReference>
<dbReference type="AlphaFoldDB" id="L2GU87"/>
<dbReference type="PANTHER" id="PTHR11811">
    <property type="entry name" value="6-PHOSPHOGLUCONATE DEHYDROGENASE"/>
    <property type="match status" value="1"/>
</dbReference>
<dbReference type="HOGENOM" id="CLU_024540_4_1_1"/>
<feature type="region of interest" description="Disordered" evidence="7">
    <location>
        <begin position="42"/>
        <end position="94"/>
    </location>
</feature>
<dbReference type="EMBL" id="GL877421">
    <property type="protein sequence ID" value="ELA47236.1"/>
    <property type="molecule type" value="Genomic_DNA"/>
</dbReference>
<dbReference type="SMART" id="SM01350">
    <property type="entry name" value="6PGD"/>
    <property type="match status" value="1"/>
</dbReference>
<sequence length="501" mass="55616">MHTKNKQAQLGVIGLAPMGRALALNLRDKGYVVAVYNRTGSRTKEFEEECEREGETIKTGEEESRADESGNDRTASGREAKDKAGSNEANANVAGDKTAQKGSFIYTYAIDEFVRSLQAPRKVLAIIKSDATDELMALMSPHLSKDDYFLDFSNSTPDVTELRSRNTNYHYLGIGISGGTEGARNNGGLMVGGPSSSYAVVQPILMSISNSVGYFGDNASGHFVKMVHNAIEYALMGVIAEFYEVLNKLGKEDLMAKWNEETKMYLVDAALQVTGNERFDKIEGRVEMKGTGAWVLKEMSGRCRTLLLNSAIDQRMSSMHGTTHGAQDGSGQQDNTVITKAKSKDTTDSDAPSDNVLVAKSKLSLKKAFKMISFSALSEKCLKNAFIFCLKMCYKEGLDILRNNGTYNINVKEAVRVWKKGCIIQSDIIDEEIDAKHCRDLKKVILYAVNKNIRIANASNCYYKEMRDDRQIMLLAGLRDYFGAHGVYIDGEWTNIEWRKK</sequence>
<dbReference type="Gene3D" id="3.40.50.720">
    <property type="entry name" value="NAD(P)-binding Rossmann-like Domain"/>
    <property type="match status" value="1"/>
</dbReference>
<dbReference type="InterPro" id="IPR006115">
    <property type="entry name" value="6PGDH_NADP-bd"/>
</dbReference>
<dbReference type="Pfam" id="PF03446">
    <property type="entry name" value="NAD_binding_2"/>
    <property type="match status" value="2"/>
</dbReference>
<dbReference type="FunCoup" id="L2GU87">
    <property type="interactions" value="147"/>
</dbReference>
<dbReference type="Gene3D" id="1.10.1040.10">
    <property type="entry name" value="N-(1-d-carboxylethyl)-l-norvaline Dehydrogenase, domain 2"/>
    <property type="match status" value="1"/>
</dbReference>
<feature type="domain" description="6-phosphogluconate dehydrogenase C-terminal" evidence="8">
    <location>
        <begin position="221"/>
        <end position="494"/>
    </location>
</feature>
<comment type="pathway">
    <text evidence="1">Carbohydrate degradation; pentose phosphate pathway; D-ribulose 5-phosphate from D-glucose 6-phosphate (oxidative stage): step 3/3.</text>
</comment>
<dbReference type="GO" id="GO:0006098">
    <property type="term" value="P:pentose-phosphate shunt"/>
    <property type="evidence" value="ECO:0007669"/>
    <property type="project" value="UniProtKB-UniPathway"/>
</dbReference>
<evidence type="ECO:0000256" key="7">
    <source>
        <dbReference type="SAM" id="MobiDB-lite"/>
    </source>
</evidence>
<evidence type="ECO:0000259" key="8">
    <source>
        <dbReference type="SMART" id="SM01350"/>
    </source>
</evidence>
<dbReference type="InterPro" id="IPR006114">
    <property type="entry name" value="6PGDH_C"/>
</dbReference>
<dbReference type="SUPFAM" id="SSF51735">
    <property type="entry name" value="NAD(P)-binding Rossmann-fold domains"/>
    <property type="match status" value="1"/>
</dbReference>
<dbReference type="GO" id="GO:0004616">
    <property type="term" value="F:phosphogluconate dehydrogenase (decarboxylating) activity"/>
    <property type="evidence" value="ECO:0007669"/>
    <property type="project" value="UniProtKB-EC"/>
</dbReference>
<dbReference type="STRING" id="948595.L2GU87"/>
<dbReference type="GeneID" id="19879112"/>
<reference evidence="10" key="1">
    <citation type="submission" date="2011-03" db="EMBL/GenBank/DDBJ databases">
        <title>The genome sequence of Vavraia culicis strain floridensis.</title>
        <authorList>
            <consortium name="The Broad Institute Genome Sequencing Platform"/>
            <person name="Cuomo C."/>
            <person name="Becnel J."/>
            <person name="Sanscrainte N."/>
            <person name="Young S.K."/>
            <person name="Zeng Q."/>
            <person name="Gargeya S."/>
            <person name="Fitzgerald M."/>
            <person name="Haas B."/>
            <person name="Abouelleil A."/>
            <person name="Alvarado L."/>
            <person name="Arachchi H.M."/>
            <person name="Berlin A."/>
            <person name="Chapman S.B."/>
            <person name="Gearin G."/>
            <person name="Goldberg J."/>
            <person name="Griggs A."/>
            <person name="Gujja S."/>
            <person name="Hansen M."/>
            <person name="Heiman D."/>
            <person name="Howarth C."/>
            <person name="Larimer J."/>
            <person name="Lui A."/>
            <person name="MacDonald P.J.P."/>
            <person name="McCowen C."/>
            <person name="Montmayeur A."/>
            <person name="Murphy C."/>
            <person name="Neiman D."/>
            <person name="Pearson M."/>
            <person name="Priest M."/>
            <person name="Roberts A."/>
            <person name="Saif S."/>
            <person name="Shea T."/>
            <person name="Sisk P."/>
            <person name="Stolte C."/>
            <person name="Sykes S."/>
            <person name="Wortman J."/>
            <person name="Nusbaum C."/>
            <person name="Birren B."/>
        </authorList>
    </citation>
    <scope>NUCLEOTIDE SEQUENCE [LARGE SCALE GENOMIC DNA]</scope>
    <source>
        <strain evidence="10">floridensis</strain>
    </source>
</reference>
<dbReference type="InterPro" id="IPR006183">
    <property type="entry name" value="Pgluconate_DH"/>
</dbReference>
<evidence type="ECO:0000256" key="6">
    <source>
        <dbReference type="ARBA" id="ARBA00023126"/>
    </source>
</evidence>
<dbReference type="Proteomes" id="UP000011081">
    <property type="component" value="Unassembled WGS sequence"/>
</dbReference>
<dbReference type="UniPathway" id="UPA00115">
    <property type="reaction ID" value="UER00410"/>
</dbReference>
<evidence type="ECO:0000256" key="3">
    <source>
        <dbReference type="ARBA" id="ARBA00013011"/>
    </source>
</evidence>
<feature type="compositionally biased region" description="Basic and acidic residues" evidence="7">
    <location>
        <begin position="53"/>
        <end position="85"/>
    </location>
</feature>
<dbReference type="InParanoid" id="L2GU87"/>
<dbReference type="SUPFAM" id="SSF48179">
    <property type="entry name" value="6-phosphogluconate dehydrogenase C-terminal domain-like"/>
    <property type="match status" value="1"/>
</dbReference>
<evidence type="ECO:0000256" key="4">
    <source>
        <dbReference type="ARBA" id="ARBA00023002"/>
    </source>
</evidence>
<dbReference type="EC" id="1.1.1.44" evidence="3"/>
<dbReference type="InterPro" id="IPR008927">
    <property type="entry name" value="6-PGluconate_DH-like_C_sf"/>
</dbReference>
<dbReference type="InterPro" id="IPR036291">
    <property type="entry name" value="NAD(P)-bd_dom_sf"/>
</dbReference>
<keyword evidence="5" id="KW-0311">Gluconate utilization</keyword>
<dbReference type="RefSeq" id="XP_008074252.1">
    <property type="nucleotide sequence ID" value="XM_008076061.1"/>
</dbReference>
<dbReference type="GO" id="GO:0019521">
    <property type="term" value="P:D-gluconate metabolic process"/>
    <property type="evidence" value="ECO:0007669"/>
    <property type="project" value="UniProtKB-KW"/>
</dbReference>
<keyword evidence="4" id="KW-0560">Oxidoreductase</keyword>
<dbReference type="VEuPathDB" id="MicrosporidiaDB:VCUG_01232"/>
<name>L2GU87_VAVCU</name>
<evidence type="ECO:0000256" key="5">
    <source>
        <dbReference type="ARBA" id="ARBA00023064"/>
    </source>
</evidence>
<gene>
    <name evidence="9" type="ORF">VCUG_01232</name>
</gene>